<sequence length="254" mass="28582">MLIGHEDKVRAFQKLVKEGRLSHAYLFFGEAQTGKYTFARSFAHFLEQGMFAVSGAPLIDVQWCAPVDGTIGINAVRELRTFLSQTPLRSPRRLAVVNDAHLLTAEAQSAMLKIVEEPPPHSLIILIAHDPQVLFPPLLSRLAKVYFPRFSNAELAEALVKSFRVPAARAREVARRSFGRLGRALSLIQGVGGEKKERTFSDELEERILSLWERGAETHGSALAYLLDREMNVKRYNVNENLQRKAVRAHLSNR</sequence>
<dbReference type="AlphaFoldDB" id="A0A2G9ZCQ5"/>
<name>A0A2G9ZCQ5_9BACT</name>
<evidence type="ECO:0000313" key="2">
    <source>
        <dbReference type="Proteomes" id="UP000228812"/>
    </source>
</evidence>
<organism evidence="1 2">
    <name type="scientific">Candidatus Jorgensenbacteria bacterium CG23_combo_of_CG06-09_8_20_14_all_54_14</name>
    <dbReference type="NCBI Taxonomy" id="1974595"/>
    <lineage>
        <taxon>Bacteria</taxon>
        <taxon>Candidatus Joergenseniibacteriota</taxon>
    </lineage>
</organism>
<evidence type="ECO:0000313" key="1">
    <source>
        <dbReference type="EMBL" id="PIP30138.1"/>
    </source>
</evidence>
<gene>
    <name evidence="1" type="ORF">COX26_00315</name>
</gene>
<dbReference type="SUPFAM" id="SSF52540">
    <property type="entry name" value="P-loop containing nucleoside triphosphate hydrolases"/>
    <property type="match status" value="1"/>
</dbReference>
<dbReference type="PANTHER" id="PTHR11669:SF8">
    <property type="entry name" value="DNA POLYMERASE III SUBUNIT DELTA"/>
    <property type="match status" value="1"/>
</dbReference>
<dbReference type="PANTHER" id="PTHR11669">
    <property type="entry name" value="REPLICATION FACTOR C / DNA POLYMERASE III GAMMA-TAU SUBUNIT"/>
    <property type="match status" value="1"/>
</dbReference>
<dbReference type="GO" id="GO:0006261">
    <property type="term" value="P:DNA-templated DNA replication"/>
    <property type="evidence" value="ECO:0007669"/>
    <property type="project" value="TreeGrafter"/>
</dbReference>
<reference evidence="1 2" key="1">
    <citation type="submission" date="2017-09" db="EMBL/GenBank/DDBJ databases">
        <title>Depth-based differentiation of microbial function through sediment-hosted aquifers and enrichment of novel symbionts in the deep terrestrial subsurface.</title>
        <authorList>
            <person name="Probst A.J."/>
            <person name="Ladd B."/>
            <person name="Jarett J.K."/>
            <person name="Geller-Mcgrath D.E."/>
            <person name="Sieber C.M."/>
            <person name="Emerson J.B."/>
            <person name="Anantharaman K."/>
            <person name="Thomas B.C."/>
            <person name="Malmstrom R."/>
            <person name="Stieglmeier M."/>
            <person name="Klingl A."/>
            <person name="Woyke T."/>
            <person name="Ryan C.M."/>
            <person name="Banfield J.F."/>
        </authorList>
    </citation>
    <scope>NUCLEOTIDE SEQUENCE [LARGE SCALE GENOMIC DNA]</scope>
    <source>
        <strain evidence="1">CG23_combo_of_CG06-09_8_20_14_all_54_14</strain>
    </source>
</reference>
<evidence type="ECO:0008006" key="3">
    <source>
        <dbReference type="Google" id="ProtNLM"/>
    </source>
</evidence>
<proteinExistence type="predicted"/>
<accession>A0A2G9ZCQ5</accession>
<dbReference type="InterPro" id="IPR050238">
    <property type="entry name" value="DNA_Rep/Repair_Clamp_Loader"/>
</dbReference>
<dbReference type="Proteomes" id="UP000228812">
    <property type="component" value="Unassembled WGS sequence"/>
</dbReference>
<dbReference type="EMBL" id="PCRZ01000007">
    <property type="protein sequence ID" value="PIP30138.1"/>
    <property type="molecule type" value="Genomic_DNA"/>
</dbReference>
<protein>
    <recommendedName>
        <fullName evidence="3">DNA polymerase III subunit delta</fullName>
    </recommendedName>
</protein>
<comment type="caution">
    <text evidence="1">The sequence shown here is derived from an EMBL/GenBank/DDBJ whole genome shotgun (WGS) entry which is preliminary data.</text>
</comment>
<dbReference type="InterPro" id="IPR027417">
    <property type="entry name" value="P-loop_NTPase"/>
</dbReference>
<dbReference type="Gene3D" id="3.40.50.300">
    <property type="entry name" value="P-loop containing nucleotide triphosphate hydrolases"/>
    <property type="match status" value="1"/>
</dbReference>
<dbReference type="Pfam" id="PF13177">
    <property type="entry name" value="DNA_pol3_delta2"/>
    <property type="match status" value="1"/>
</dbReference>